<gene>
    <name evidence="2" type="ORF">OLC1_LOCUS9848</name>
</gene>
<accession>A0AAV1CX36</accession>
<dbReference type="Gene3D" id="1.20.1280.50">
    <property type="match status" value="1"/>
</dbReference>
<dbReference type="EMBL" id="OX459120">
    <property type="protein sequence ID" value="CAI9099916.1"/>
    <property type="molecule type" value="Genomic_DNA"/>
</dbReference>
<keyword evidence="3" id="KW-1185">Reference proteome</keyword>
<dbReference type="PANTHER" id="PTHR31672:SF13">
    <property type="entry name" value="F-BOX PROTEIN CPR30-LIKE"/>
    <property type="match status" value="1"/>
</dbReference>
<dbReference type="InterPro" id="IPR036047">
    <property type="entry name" value="F-box-like_dom_sf"/>
</dbReference>
<dbReference type="InterPro" id="IPR050796">
    <property type="entry name" value="SCF_F-box_component"/>
</dbReference>
<feature type="domain" description="F-box" evidence="1">
    <location>
        <begin position="61"/>
        <end position="97"/>
    </location>
</feature>
<dbReference type="Proteomes" id="UP001161247">
    <property type="component" value="Chromosome 3"/>
</dbReference>
<dbReference type="Pfam" id="PF00646">
    <property type="entry name" value="F-box"/>
    <property type="match status" value="1"/>
</dbReference>
<protein>
    <submittedName>
        <fullName evidence="2">OLC1v1036811C1</fullName>
    </submittedName>
</protein>
<reference evidence="2" key="1">
    <citation type="submission" date="2023-03" db="EMBL/GenBank/DDBJ databases">
        <authorList>
            <person name="Julca I."/>
        </authorList>
    </citation>
    <scope>NUCLEOTIDE SEQUENCE</scope>
</reference>
<evidence type="ECO:0000259" key="1">
    <source>
        <dbReference type="Pfam" id="PF00646"/>
    </source>
</evidence>
<sequence>MANRSSSEPAWKKYSFRFLISPNNEEQLNNYSGSGSGGGNFFALDSSQPPSESATVIADNEHLLSQILIKLPPKPLLRFQCVSKAWLSLISDPAFRRRWSIIRRNTGAVSLLFFPFGVKDIGVIFIGSEGAVSPGLFDSNPMKGFIKDEIDVHVHSCNGLWCIQLGQSFERISIVVCNRTWQHR</sequence>
<dbReference type="PANTHER" id="PTHR31672">
    <property type="entry name" value="BNACNNG10540D PROTEIN"/>
    <property type="match status" value="1"/>
</dbReference>
<organism evidence="2 3">
    <name type="scientific">Oldenlandia corymbosa var. corymbosa</name>
    <dbReference type="NCBI Taxonomy" id="529605"/>
    <lineage>
        <taxon>Eukaryota</taxon>
        <taxon>Viridiplantae</taxon>
        <taxon>Streptophyta</taxon>
        <taxon>Embryophyta</taxon>
        <taxon>Tracheophyta</taxon>
        <taxon>Spermatophyta</taxon>
        <taxon>Magnoliopsida</taxon>
        <taxon>eudicotyledons</taxon>
        <taxon>Gunneridae</taxon>
        <taxon>Pentapetalae</taxon>
        <taxon>asterids</taxon>
        <taxon>lamiids</taxon>
        <taxon>Gentianales</taxon>
        <taxon>Rubiaceae</taxon>
        <taxon>Rubioideae</taxon>
        <taxon>Spermacoceae</taxon>
        <taxon>Hedyotis-Oldenlandia complex</taxon>
        <taxon>Oldenlandia</taxon>
    </lineage>
</organism>
<name>A0AAV1CX36_OLDCO</name>
<dbReference type="AlphaFoldDB" id="A0AAV1CX36"/>
<dbReference type="InterPro" id="IPR001810">
    <property type="entry name" value="F-box_dom"/>
</dbReference>
<dbReference type="SUPFAM" id="SSF81383">
    <property type="entry name" value="F-box domain"/>
    <property type="match status" value="1"/>
</dbReference>
<proteinExistence type="predicted"/>
<evidence type="ECO:0000313" key="3">
    <source>
        <dbReference type="Proteomes" id="UP001161247"/>
    </source>
</evidence>
<evidence type="ECO:0000313" key="2">
    <source>
        <dbReference type="EMBL" id="CAI9099916.1"/>
    </source>
</evidence>